<keyword evidence="2" id="KW-1185">Reference proteome</keyword>
<proteinExistence type="predicted"/>
<reference evidence="1" key="1">
    <citation type="journal article" date="2023" name="G3 (Bethesda)">
        <title>Whole genome assembly and annotation of the endangered Caribbean coral Acropora cervicornis.</title>
        <authorList>
            <person name="Selwyn J.D."/>
            <person name="Vollmer S.V."/>
        </authorList>
    </citation>
    <scope>NUCLEOTIDE SEQUENCE</scope>
    <source>
        <strain evidence="1">K2</strain>
    </source>
</reference>
<evidence type="ECO:0000313" key="2">
    <source>
        <dbReference type="Proteomes" id="UP001249851"/>
    </source>
</evidence>
<sequence>MKKGKERFKIDDMDDILDHVKSPRRVHARLKNPEVAKGVKFSMDRPGACAICATGLKLSESVIVLMDNVRCSSSIRRSGRDYACSGRTNSSEFVCQSIDNAVFIKIVSMDIYSCFNWTKNKQRVGLGFRVRFNFQLIDSRLQVSFSLGPCFRLFAIVFRFLRRRCPLLVLSLAPPPLLLTLKIRRDVRHKTTIILIQLVCFVAEETSSEVFLCGCKQTGYSDKLLHHSRLPSPPFSPIFGE</sequence>
<accession>A0AAD9QIS1</accession>
<name>A0AAD9QIS1_ACRCE</name>
<organism evidence="1 2">
    <name type="scientific">Acropora cervicornis</name>
    <name type="common">Staghorn coral</name>
    <dbReference type="NCBI Taxonomy" id="6130"/>
    <lineage>
        <taxon>Eukaryota</taxon>
        <taxon>Metazoa</taxon>
        <taxon>Cnidaria</taxon>
        <taxon>Anthozoa</taxon>
        <taxon>Hexacorallia</taxon>
        <taxon>Scleractinia</taxon>
        <taxon>Astrocoeniina</taxon>
        <taxon>Acroporidae</taxon>
        <taxon>Acropora</taxon>
    </lineage>
</organism>
<evidence type="ECO:0000313" key="1">
    <source>
        <dbReference type="EMBL" id="KAK2562108.1"/>
    </source>
</evidence>
<gene>
    <name evidence="1" type="ORF">P5673_014864</name>
</gene>
<dbReference type="AlphaFoldDB" id="A0AAD9QIS1"/>
<protein>
    <submittedName>
        <fullName evidence="1">Uncharacterized protein</fullName>
    </submittedName>
</protein>
<reference evidence="1" key="2">
    <citation type="journal article" date="2023" name="Science">
        <title>Genomic signatures of disease resistance in endangered staghorn corals.</title>
        <authorList>
            <person name="Vollmer S.V."/>
            <person name="Selwyn J.D."/>
            <person name="Despard B.A."/>
            <person name="Roesel C.L."/>
        </authorList>
    </citation>
    <scope>NUCLEOTIDE SEQUENCE</scope>
    <source>
        <strain evidence="1">K2</strain>
    </source>
</reference>
<comment type="caution">
    <text evidence="1">The sequence shown here is derived from an EMBL/GenBank/DDBJ whole genome shotgun (WGS) entry which is preliminary data.</text>
</comment>
<dbReference type="Proteomes" id="UP001249851">
    <property type="component" value="Unassembled WGS sequence"/>
</dbReference>
<dbReference type="EMBL" id="JARQWQ010000030">
    <property type="protein sequence ID" value="KAK2562108.1"/>
    <property type="molecule type" value="Genomic_DNA"/>
</dbReference>